<sequence>MTKRYKNLQARLQELTCILEEALLLSPESESYDSISNDIKHKLGFIGKLLSAEVASHPSEPHHLHHMSERLNTLEREFHNWDSFRSLPYHDFDKDSTCSCTDSCLNDDGDETELIAFETPQEFLPDSNCEKAEATGCVDEDKKTGEMDELASAEDLFEDFDGYKEHVEYDGALLIKTNGLEREERVGNKCCALAAGVVIGIIFMAFIMVNVFNCFRFVEQVGFAAPT</sequence>
<evidence type="ECO:0000313" key="3">
    <source>
        <dbReference type="EMBL" id="KAL2329360.1"/>
    </source>
</evidence>
<dbReference type="AlphaFoldDB" id="A0ABD1M2I5"/>
<keyword evidence="1" id="KW-0472">Membrane</keyword>
<evidence type="ECO:0000259" key="2">
    <source>
        <dbReference type="Pfam" id="PF24583"/>
    </source>
</evidence>
<dbReference type="EMBL" id="JBGMDY010000007">
    <property type="protein sequence ID" value="KAL2329360.1"/>
    <property type="molecule type" value="Genomic_DNA"/>
</dbReference>
<proteinExistence type="predicted"/>
<dbReference type="Proteomes" id="UP001603857">
    <property type="component" value="Unassembled WGS sequence"/>
</dbReference>
<keyword evidence="4" id="KW-1185">Reference proteome</keyword>
<evidence type="ECO:0000313" key="4">
    <source>
        <dbReference type="Proteomes" id="UP001603857"/>
    </source>
</evidence>
<comment type="caution">
    <text evidence="3">The sequence shown here is derived from an EMBL/GenBank/DDBJ whole genome shotgun (WGS) entry which is preliminary data.</text>
</comment>
<dbReference type="Pfam" id="PF24583">
    <property type="entry name" value="DUF7610"/>
    <property type="match status" value="1"/>
</dbReference>
<protein>
    <recommendedName>
        <fullName evidence="2">DUF7610 domain-containing protein</fullName>
    </recommendedName>
</protein>
<feature type="domain" description="DUF7610" evidence="2">
    <location>
        <begin position="8"/>
        <end position="84"/>
    </location>
</feature>
<organism evidence="3 4">
    <name type="scientific">Flemingia macrophylla</name>
    <dbReference type="NCBI Taxonomy" id="520843"/>
    <lineage>
        <taxon>Eukaryota</taxon>
        <taxon>Viridiplantae</taxon>
        <taxon>Streptophyta</taxon>
        <taxon>Embryophyta</taxon>
        <taxon>Tracheophyta</taxon>
        <taxon>Spermatophyta</taxon>
        <taxon>Magnoliopsida</taxon>
        <taxon>eudicotyledons</taxon>
        <taxon>Gunneridae</taxon>
        <taxon>Pentapetalae</taxon>
        <taxon>rosids</taxon>
        <taxon>fabids</taxon>
        <taxon>Fabales</taxon>
        <taxon>Fabaceae</taxon>
        <taxon>Papilionoideae</taxon>
        <taxon>50 kb inversion clade</taxon>
        <taxon>NPAAA clade</taxon>
        <taxon>indigoferoid/millettioid clade</taxon>
        <taxon>Phaseoleae</taxon>
        <taxon>Flemingia</taxon>
    </lineage>
</organism>
<keyword evidence="1" id="KW-1133">Transmembrane helix</keyword>
<dbReference type="InterPro" id="IPR056029">
    <property type="entry name" value="DUF7610"/>
</dbReference>
<reference evidence="3 4" key="1">
    <citation type="submission" date="2024-08" db="EMBL/GenBank/DDBJ databases">
        <title>Insights into the chromosomal genome structure of Flemingia macrophylla.</title>
        <authorList>
            <person name="Ding Y."/>
            <person name="Zhao Y."/>
            <person name="Bi W."/>
            <person name="Wu M."/>
            <person name="Zhao G."/>
            <person name="Gong Y."/>
            <person name="Li W."/>
            <person name="Zhang P."/>
        </authorList>
    </citation>
    <scope>NUCLEOTIDE SEQUENCE [LARGE SCALE GENOMIC DNA]</scope>
    <source>
        <strain evidence="3">DYQJB</strain>
        <tissue evidence="3">Leaf</tissue>
    </source>
</reference>
<gene>
    <name evidence="3" type="ORF">Fmac_022787</name>
</gene>
<feature type="transmembrane region" description="Helical" evidence="1">
    <location>
        <begin position="190"/>
        <end position="212"/>
    </location>
</feature>
<evidence type="ECO:0000256" key="1">
    <source>
        <dbReference type="SAM" id="Phobius"/>
    </source>
</evidence>
<accession>A0ABD1M2I5</accession>
<name>A0ABD1M2I5_9FABA</name>
<keyword evidence="1" id="KW-0812">Transmembrane</keyword>